<organism evidence="2 3">
    <name type="scientific">Macrostomum lignano</name>
    <dbReference type="NCBI Taxonomy" id="282301"/>
    <lineage>
        <taxon>Eukaryota</taxon>
        <taxon>Metazoa</taxon>
        <taxon>Spiralia</taxon>
        <taxon>Lophotrochozoa</taxon>
        <taxon>Platyhelminthes</taxon>
        <taxon>Rhabditophora</taxon>
        <taxon>Macrostomorpha</taxon>
        <taxon>Macrostomida</taxon>
        <taxon>Macrostomidae</taxon>
        <taxon>Macrostomum</taxon>
    </lineage>
</organism>
<accession>A0A1I8F7M9</accession>
<evidence type="ECO:0000256" key="1">
    <source>
        <dbReference type="SAM" id="MobiDB-lite"/>
    </source>
</evidence>
<feature type="compositionally biased region" description="Polar residues" evidence="1">
    <location>
        <begin position="452"/>
        <end position="462"/>
    </location>
</feature>
<protein>
    <submittedName>
        <fullName evidence="3">Protein kinase domain-containing protein</fullName>
    </submittedName>
</protein>
<evidence type="ECO:0000313" key="2">
    <source>
        <dbReference type="Proteomes" id="UP000095280"/>
    </source>
</evidence>
<feature type="region of interest" description="Disordered" evidence="1">
    <location>
        <begin position="440"/>
        <end position="465"/>
    </location>
</feature>
<feature type="region of interest" description="Disordered" evidence="1">
    <location>
        <begin position="9"/>
        <end position="41"/>
    </location>
</feature>
<dbReference type="Proteomes" id="UP000095280">
    <property type="component" value="Unplaced"/>
</dbReference>
<feature type="region of interest" description="Disordered" evidence="1">
    <location>
        <begin position="134"/>
        <end position="154"/>
    </location>
</feature>
<keyword evidence="2" id="KW-1185">Reference proteome</keyword>
<feature type="region of interest" description="Disordered" evidence="1">
    <location>
        <begin position="663"/>
        <end position="734"/>
    </location>
</feature>
<feature type="region of interest" description="Disordered" evidence="1">
    <location>
        <begin position="97"/>
        <end position="119"/>
    </location>
</feature>
<name>A0A1I8F7M9_9PLAT</name>
<proteinExistence type="predicted"/>
<reference evidence="3" key="1">
    <citation type="submission" date="2016-11" db="UniProtKB">
        <authorList>
            <consortium name="WormBaseParasite"/>
        </authorList>
    </citation>
    <scope>IDENTIFICATION</scope>
</reference>
<sequence length="734" mass="78847">MLCRLLIHPTNFRRQGRGRPPIPGRAAASAKTRSRRRRSADSDELYLLPRLEVERLCDSRLDPRPTPLRLRSRRRIRRPPRLRRCTARHRHAAAVRRLRPLQRAPDEAASAAPASSSDRPDWLLLRRPAVASTDLFGGGGPPARPAVRAGAHRRSRVRPPRALLAGFDTVSDAALRSLAHALDLFLSQVCQRIADQPSVSDYPDGLHKALADLRHHGGLAAAPLLRPPHHRRPAPGAGPTGRSARPAGAGNAFAVSAAPEAVATAEVKAEPEDSAAGQGLVYRGAEEASGGQRHGLQASRIFRPSWSATVRRICSLTASTCSALDTQVATSPLFVTWMGLSQASKYFRLMGAARAEVCLQRHAGAEVRDVRHIGGICGYSVGTAAHWGKWRLCGTAERTWKAPRTLRMCTQVLRSARLPPQRLQLQAAAAADIVQAATWESEPEARVRPDSLQLQPRSQQEQAAVPKGGWQSALPLLCRARRGACRDYRPWRPRQSARAEGPSWRVTPCMACAELPAPTEHVGGKICVGLIYTNASIEKKVGMDTLEGGVSVISECQNGSYSIATGWPVGATAANARRTPAAISSQQQRRRRLASGCFIAFPAKLFLISVVASSGRVARAAVMNERIRSPAVARSAIGGPGGYPAGSDAVRRSAPLAARPPLLAMSRSGAGPCSSVARRVSPRRQVDRTEPAAARSQLQQGPEADPAPRQPLLSEGFRTPDPNGSPESAPPAEA</sequence>
<dbReference type="WBParaSite" id="maker-unitig_23079-snap-gene-0.3-mRNA-1">
    <property type="protein sequence ID" value="maker-unitig_23079-snap-gene-0.3-mRNA-1"/>
    <property type="gene ID" value="maker-unitig_23079-snap-gene-0.3"/>
</dbReference>
<dbReference type="AlphaFoldDB" id="A0A1I8F7M9"/>
<feature type="compositionally biased region" description="Low complexity" evidence="1">
    <location>
        <begin position="101"/>
        <end position="117"/>
    </location>
</feature>
<evidence type="ECO:0000313" key="3">
    <source>
        <dbReference type="WBParaSite" id="maker-unitig_23079-snap-gene-0.3-mRNA-1"/>
    </source>
</evidence>
<feature type="region of interest" description="Disordered" evidence="1">
    <location>
        <begin position="221"/>
        <end position="248"/>
    </location>
</feature>